<reference evidence="1" key="1">
    <citation type="submission" date="2021-06" db="EMBL/GenBank/DDBJ databases">
        <authorList>
            <person name="Kallberg Y."/>
            <person name="Tangrot J."/>
            <person name="Rosling A."/>
        </authorList>
    </citation>
    <scope>NUCLEOTIDE SEQUENCE</scope>
    <source>
        <strain evidence="1">IN212</strain>
    </source>
</reference>
<gene>
    <name evidence="1" type="ORF">RFULGI_LOCUS15818</name>
</gene>
<dbReference type="AlphaFoldDB" id="A0A9N9JGA7"/>
<protein>
    <submittedName>
        <fullName evidence="1">16073_t:CDS:1</fullName>
    </submittedName>
</protein>
<evidence type="ECO:0000313" key="2">
    <source>
        <dbReference type="Proteomes" id="UP000789396"/>
    </source>
</evidence>
<keyword evidence="2" id="KW-1185">Reference proteome</keyword>
<proteinExistence type="predicted"/>
<comment type="caution">
    <text evidence="1">The sequence shown here is derived from an EMBL/GenBank/DDBJ whole genome shotgun (WGS) entry which is preliminary data.</text>
</comment>
<dbReference type="EMBL" id="CAJVPZ010052731">
    <property type="protein sequence ID" value="CAG8780935.1"/>
    <property type="molecule type" value="Genomic_DNA"/>
</dbReference>
<dbReference type="Proteomes" id="UP000789396">
    <property type="component" value="Unassembled WGS sequence"/>
</dbReference>
<accession>A0A9N9JGA7</accession>
<feature type="non-terminal residue" evidence="1">
    <location>
        <position position="1"/>
    </location>
</feature>
<evidence type="ECO:0000313" key="1">
    <source>
        <dbReference type="EMBL" id="CAG8780935.1"/>
    </source>
</evidence>
<sequence>HTTMLDDFSDVLQDKEMVDFNVFLNVNNTQVGNEFDELEQYLSDLLFSHSHM</sequence>
<feature type="non-terminal residue" evidence="1">
    <location>
        <position position="52"/>
    </location>
</feature>
<name>A0A9N9JGA7_9GLOM</name>
<organism evidence="1 2">
    <name type="scientific">Racocetra fulgida</name>
    <dbReference type="NCBI Taxonomy" id="60492"/>
    <lineage>
        <taxon>Eukaryota</taxon>
        <taxon>Fungi</taxon>
        <taxon>Fungi incertae sedis</taxon>
        <taxon>Mucoromycota</taxon>
        <taxon>Glomeromycotina</taxon>
        <taxon>Glomeromycetes</taxon>
        <taxon>Diversisporales</taxon>
        <taxon>Gigasporaceae</taxon>
        <taxon>Racocetra</taxon>
    </lineage>
</organism>